<dbReference type="InterPro" id="IPR005299">
    <property type="entry name" value="MeTrfase_7"/>
</dbReference>
<keyword evidence="2" id="KW-0460">Magnesium</keyword>
<accession>A0AAU9KDU3</accession>
<dbReference type="AlphaFoldDB" id="A0AAU9KDU3"/>
<organism evidence="3 4">
    <name type="scientific">Blepharisma stoltei</name>
    <dbReference type="NCBI Taxonomy" id="1481888"/>
    <lineage>
        <taxon>Eukaryota</taxon>
        <taxon>Sar</taxon>
        <taxon>Alveolata</taxon>
        <taxon>Ciliophora</taxon>
        <taxon>Postciliodesmatophora</taxon>
        <taxon>Heterotrichea</taxon>
        <taxon>Heterotrichida</taxon>
        <taxon>Blepharismidae</taxon>
        <taxon>Blepharisma</taxon>
    </lineage>
</organism>
<evidence type="ECO:0008006" key="5">
    <source>
        <dbReference type="Google" id="ProtNLM"/>
    </source>
</evidence>
<dbReference type="InterPro" id="IPR042086">
    <property type="entry name" value="MeTrfase_capping"/>
</dbReference>
<gene>
    <name evidence="3" type="ORF">BSTOLATCC_MIC53445</name>
</gene>
<name>A0AAU9KDU3_9CILI</name>
<dbReference type="Pfam" id="PF03492">
    <property type="entry name" value="Methyltransf_7"/>
    <property type="match status" value="1"/>
</dbReference>
<keyword evidence="4" id="KW-1185">Reference proteome</keyword>
<dbReference type="GO" id="GO:0046872">
    <property type="term" value="F:metal ion binding"/>
    <property type="evidence" value="ECO:0007669"/>
    <property type="project" value="UniProtKB-KW"/>
</dbReference>
<reference evidence="3" key="1">
    <citation type="submission" date="2021-09" db="EMBL/GenBank/DDBJ databases">
        <authorList>
            <consortium name="AG Swart"/>
            <person name="Singh M."/>
            <person name="Singh A."/>
            <person name="Seah K."/>
            <person name="Emmerich C."/>
        </authorList>
    </citation>
    <scope>NUCLEOTIDE SEQUENCE</scope>
    <source>
        <strain evidence="3">ATCC30299</strain>
    </source>
</reference>
<dbReference type="SUPFAM" id="SSF53335">
    <property type="entry name" value="S-adenosyl-L-methionine-dependent methyltransferases"/>
    <property type="match status" value="1"/>
</dbReference>
<evidence type="ECO:0000313" key="4">
    <source>
        <dbReference type="Proteomes" id="UP001162131"/>
    </source>
</evidence>
<evidence type="ECO:0000313" key="3">
    <source>
        <dbReference type="EMBL" id="CAG9331373.1"/>
    </source>
</evidence>
<comment type="caution">
    <text evidence="3">The sequence shown here is derived from an EMBL/GenBank/DDBJ whole genome shotgun (WGS) entry which is preliminary data.</text>
</comment>
<dbReference type="InterPro" id="IPR029063">
    <property type="entry name" value="SAM-dependent_MTases_sf"/>
</dbReference>
<sequence length="331" mass="38666">MSEDYAFKDYNQYSSPQLAVMMRMSNAFHNALNNARILTNSTIFIADYGSSECLNSLLFFKDSFAPFRETSQQPILLFHNDLPTNNWTKSFKTILEHQNSYVNLPNIYFSSIGRSFFNQILPDSSVHIGFSSLAFHFLSEDLCAPDHALASSSVDQEFKERIVKFAHEDLINLLELRYKELVDHGVLLMQFAGENMDIGVYLHEANEKAYEKGIINREEKRNLSTGSYGRTTEEVQRALDIEREKFKVLYISKEKIPMFNEKNEKNIEVFLGLCRGFLGFKLQKSVRRTDEERNQILKFYIDELLDIFERRDHQLLTDIYIISLEKIPKER</sequence>
<evidence type="ECO:0000256" key="2">
    <source>
        <dbReference type="ARBA" id="ARBA00022842"/>
    </source>
</evidence>
<dbReference type="Proteomes" id="UP001162131">
    <property type="component" value="Unassembled WGS sequence"/>
</dbReference>
<proteinExistence type="predicted"/>
<evidence type="ECO:0000256" key="1">
    <source>
        <dbReference type="ARBA" id="ARBA00022723"/>
    </source>
</evidence>
<dbReference type="Gene3D" id="1.10.1200.270">
    <property type="entry name" value="Methyltransferase, alpha-helical capping domain"/>
    <property type="match status" value="1"/>
</dbReference>
<dbReference type="Gene3D" id="3.40.50.150">
    <property type="entry name" value="Vaccinia Virus protein VP39"/>
    <property type="match status" value="1"/>
</dbReference>
<dbReference type="GO" id="GO:0008168">
    <property type="term" value="F:methyltransferase activity"/>
    <property type="evidence" value="ECO:0007669"/>
    <property type="project" value="InterPro"/>
</dbReference>
<dbReference type="PANTHER" id="PTHR31009">
    <property type="entry name" value="S-ADENOSYL-L-METHIONINE:CARBOXYL METHYLTRANSFERASE FAMILY PROTEIN"/>
    <property type="match status" value="1"/>
</dbReference>
<keyword evidence="1" id="KW-0479">Metal-binding</keyword>
<dbReference type="EMBL" id="CAJZBQ010000053">
    <property type="protein sequence ID" value="CAG9331373.1"/>
    <property type="molecule type" value="Genomic_DNA"/>
</dbReference>
<protein>
    <recommendedName>
        <fullName evidence="5">SAM dependent carboxyl methyltransferase</fullName>
    </recommendedName>
</protein>